<dbReference type="EMBL" id="JYDI01000050">
    <property type="protein sequence ID" value="KRY55791.1"/>
    <property type="molecule type" value="Genomic_DNA"/>
</dbReference>
<gene>
    <name evidence="1" type="ORF">T03_2344</name>
</gene>
<proteinExistence type="predicted"/>
<accession>A0A0V1D2P1</accession>
<protein>
    <submittedName>
        <fullName evidence="1">Uncharacterized protein</fullName>
    </submittedName>
</protein>
<comment type="caution">
    <text evidence="1">The sequence shown here is derived from an EMBL/GenBank/DDBJ whole genome shotgun (WGS) entry which is preliminary data.</text>
</comment>
<keyword evidence="2" id="KW-1185">Reference proteome</keyword>
<reference evidence="1 2" key="1">
    <citation type="submission" date="2015-01" db="EMBL/GenBank/DDBJ databases">
        <title>Evolution of Trichinella species and genotypes.</title>
        <authorList>
            <person name="Korhonen P.K."/>
            <person name="Edoardo P."/>
            <person name="Giuseppe L.R."/>
            <person name="Gasser R.B."/>
        </authorList>
    </citation>
    <scope>NUCLEOTIDE SEQUENCE [LARGE SCALE GENOMIC DNA]</scope>
    <source>
        <strain evidence="1">ISS120</strain>
    </source>
</reference>
<evidence type="ECO:0000313" key="2">
    <source>
        <dbReference type="Proteomes" id="UP000054653"/>
    </source>
</evidence>
<dbReference type="AlphaFoldDB" id="A0A0V1D2P1"/>
<sequence>MVCNEKFDVQIGGRVRASVSRGGAWTGIANAIPNPKAVELTSGSELQSRNRPANVAPLTRTKVLARDEVTDRRPQTEQSFQFYQADNYIAALIRD</sequence>
<name>A0A0V1D2P1_TRIBR</name>
<evidence type="ECO:0000313" key="1">
    <source>
        <dbReference type="EMBL" id="KRY55791.1"/>
    </source>
</evidence>
<dbReference type="Proteomes" id="UP000054653">
    <property type="component" value="Unassembled WGS sequence"/>
</dbReference>
<organism evidence="1 2">
    <name type="scientific">Trichinella britovi</name>
    <name type="common">Parasitic roundworm</name>
    <dbReference type="NCBI Taxonomy" id="45882"/>
    <lineage>
        <taxon>Eukaryota</taxon>
        <taxon>Metazoa</taxon>
        <taxon>Ecdysozoa</taxon>
        <taxon>Nematoda</taxon>
        <taxon>Enoplea</taxon>
        <taxon>Dorylaimia</taxon>
        <taxon>Trichinellida</taxon>
        <taxon>Trichinellidae</taxon>
        <taxon>Trichinella</taxon>
    </lineage>
</organism>